<name>A0A8C2C167_CYPCA</name>
<evidence type="ECO:0000313" key="3">
    <source>
        <dbReference type="Ensembl" id="ENSCCRP00020005522.1"/>
    </source>
</evidence>
<dbReference type="InterPro" id="IPR003598">
    <property type="entry name" value="Ig_sub2"/>
</dbReference>
<dbReference type="InterPro" id="IPR036179">
    <property type="entry name" value="Ig-like_dom_sf"/>
</dbReference>
<dbReference type="PANTHER" id="PTHR13817">
    <property type="entry name" value="TITIN"/>
    <property type="match status" value="1"/>
</dbReference>
<dbReference type="PANTHER" id="PTHR13817:SF151">
    <property type="entry name" value="TITIN"/>
    <property type="match status" value="1"/>
</dbReference>
<dbReference type="SMART" id="SM00408">
    <property type="entry name" value="IGc2"/>
    <property type="match status" value="1"/>
</dbReference>
<dbReference type="SUPFAM" id="SSF48726">
    <property type="entry name" value="Immunoglobulin"/>
    <property type="match status" value="1"/>
</dbReference>
<keyword evidence="1" id="KW-0677">Repeat</keyword>
<feature type="domain" description="Ig-like" evidence="2">
    <location>
        <begin position="34"/>
        <end position="123"/>
    </location>
</feature>
<dbReference type="AlphaFoldDB" id="A0A8C2C167"/>
<dbReference type="InterPro" id="IPR050964">
    <property type="entry name" value="Striated_Muscle_Regulatory"/>
</dbReference>
<reference evidence="3" key="1">
    <citation type="submission" date="2025-08" db="UniProtKB">
        <authorList>
            <consortium name="Ensembl"/>
        </authorList>
    </citation>
    <scope>IDENTIFICATION</scope>
</reference>
<dbReference type="InterPro" id="IPR003599">
    <property type="entry name" value="Ig_sub"/>
</dbReference>
<dbReference type="Pfam" id="PF07679">
    <property type="entry name" value="I-set"/>
    <property type="match status" value="1"/>
</dbReference>
<dbReference type="InterPro" id="IPR013098">
    <property type="entry name" value="Ig_I-set"/>
</dbReference>
<dbReference type="GO" id="GO:0031430">
    <property type="term" value="C:M band"/>
    <property type="evidence" value="ECO:0007669"/>
    <property type="project" value="TreeGrafter"/>
</dbReference>
<organism evidence="3 4">
    <name type="scientific">Cyprinus carpio</name>
    <name type="common">Common carp</name>
    <dbReference type="NCBI Taxonomy" id="7962"/>
    <lineage>
        <taxon>Eukaryota</taxon>
        <taxon>Metazoa</taxon>
        <taxon>Chordata</taxon>
        <taxon>Craniata</taxon>
        <taxon>Vertebrata</taxon>
        <taxon>Euteleostomi</taxon>
        <taxon>Actinopterygii</taxon>
        <taxon>Neopterygii</taxon>
        <taxon>Teleostei</taxon>
        <taxon>Ostariophysi</taxon>
        <taxon>Cypriniformes</taxon>
        <taxon>Cyprinidae</taxon>
        <taxon>Cyprininae</taxon>
        <taxon>Cyprinus</taxon>
    </lineage>
</organism>
<dbReference type="Proteomes" id="UP000694701">
    <property type="component" value="Unplaced"/>
</dbReference>
<dbReference type="Gene3D" id="2.60.40.10">
    <property type="entry name" value="Immunoglobulins"/>
    <property type="match status" value="1"/>
</dbReference>
<proteinExistence type="predicted"/>
<dbReference type="PROSITE" id="PS50835">
    <property type="entry name" value="IG_LIKE"/>
    <property type="match status" value="1"/>
</dbReference>
<protein>
    <recommendedName>
        <fullName evidence="2">Ig-like domain-containing protein</fullName>
    </recommendedName>
</protein>
<dbReference type="FunFam" id="2.60.40.10:FF:001328">
    <property type="entry name" value="titin isoform X1"/>
    <property type="match status" value="1"/>
</dbReference>
<dbReference type="InterPro" id="IPR013783">
    <property type="entry name" value="Ig-like_fold"/>
</dbReference>
<dbReference type="GO" id="GO:0045214">
    <property type="term" value="P:sarcomere organization"/>
    <property type="evidence" value="ECO:0007669"/>
    <property type="project" value="TreeGrafter"/>
</dbReference>
<evidence type="ECO:0000259" key="2">
    <source>
        <dbReference type="PROSITE" id="PS50835"/>
    </source>
</evidence>
<evidence type="ECO:0000256" key="1">
    <source>
        <dbReference type="ARBA" id="ARBA00022737"/>
    </source>
</evidence>
<evidence type="ECO:0000313" key="4">
    <source>
        <dbReference type="Proteomes" id="UP000694701"/>
    </source>
</evidence>
<dbReference type="InterPro" id="IPR007110">
    <property type="entry name" value="Ig-like_dom"/>
</dbReference>
<sequence>ENCYCQLHSKAFSFSEIFNFTFLSFLAKENLVRPQFVEKHMEPLSVEAGKPARFSVEVKGIPQPQVSWYKNSQALSAGFKCKFLREGNEHTLLLIEVFPEDAAQYNCEAKNDYGVATSSASLNVEDTSAEEGESARFQCRVSGDGKTQSCELNNCGK</sequence>
<accession>A0A8C2C167</accession>
<dbReference type="Ensembl" id="ENSCCRT00020006236.1">
    <property type="protein sequence ID" value="ENSCCRP00020005522.1"/>
    <property type="gene ID" value="ENSCCRG00020003123.1"/>
</dbReference>
<dbReference type="SMART" id="SM00409">
    <property type="entry name" value="IG"/>
    <property type="match status" value="1"/>
</dbReference>